<evidence type="ECO:0000313" key="3">
    <source>
        <dbReference type="EMBL" id="OSY35077.1"/>
    </source>
</evidence>
<dbReference type="GO" id="GO:0003677">
    <property type="term" value="F:DNA binding"/>
    <property type="evidence" value="ECO:0007669"/>
    <property type="project" value="InterPro"/>
</dbReference>
<protein>
    <submittedName>
        <fullName evidence="3">Recombinase</fullName>
    </submittedName>
</protein>
<reference evidence="3 4" key="1">
    <citation type="submission" date="2016-09" db="EMBL/GenBank/DDBJ databases">
        <title>Pseudonocardia autotrophica DSM535, a candidate organism with high potential of specific P450 cytochromes.</title>
        <authorList>
            <person name="Grumaz C."/>
            <person name="Vainshtein Y."/>
            <person name="Kirstahler P."/>
            <person name="Sohn K."/>
        </authorList>
    </citation>
    <scope>NUCLEOTIDE SEQUENCE [LARGE SCALE GENOMIC DNA]</scope>
    <source>
        <strain evidence="3 4">DSM 535</strain>
    </source>
</reference>
<name>A0A1Y2MK92_PSEAH</name>
<accession>A0A1Y2MK92</accession>
<dbReference type="RefSeq" id="WP_085916369.1">
    <property type="nucleotide sequence ID" value="NZ_AP018920.1"/>
</dbReference>
<feature type="region of interest" description="Disordered" evidence="1">
    <location>
        <begin position="1"/>
        <end position="28"/>
    </location>
</feature>
<feature type="compositionally biased region" description="Basic residues" evidence="1">
    <location>
        <begin position="1"/>
        <end position="10"/>
    </location>
</feature>
<dbReference type="Proteomes" id="UP000194360">
    <property type="component" value="Unassembled WGS sequence"/>
</dbReference>
<evidence type="ECO:0000259" key="2">
    <source>
        <dbReference type="Pfam" id="PF07508"/>
    </source>
</evidence>
<dbReference type="InterPro" id="IPR011109">
    <property type="entry name" value="DNA_bind_recombinase_dom"/>
</dbReference>
<gene>
    <name evidence="3" type="ORF">BG845_06310</name>
</gene>
<keyword evidence="4" id="KW-1185">Reference proteome</keyword>
<dbReference type="AlphaFoldDB" id="A0A1Y2MK92"/>
<proteinExistence type="predicted"/>
<feature type="domain" description="Recombinase" evidence="2">
    <location>
        <begin position="133"/>
        <end position="234"/>
    </location>
</feature>
<dbReference type="STRING" id="2074.BG845_06310"/>
<dbReference type="EMBL" id="MIGB01000058">
    <property type="protein sequence ID" value="OSY35077.1"/>
    <property type="molecule type" value="Genomic_DNA"/>
</dbReference>
<evidence type="ECO:0000256" key="1">
    <source>
        <dbReference type="SAM" id="MobiDB-lite"/>
    </source>
</evidence>
<sequence>MTRTRPRRLARPTSEAGGSRPRTGRRRDGVVLAATGHIPPALRDRVLTEHRAQLATRVRDEIIWRVHRGLHPLRITYGYRRPALHDLHPPSEAWGIAVPDLDVGPDQRESPGARAARTGRAQPCTWQLDHACAHTVRVAASWARAGIPLPEIAHRLAHDPAYPHPVTLTGTRRSWTVGTVRQILTDPGLTGYSVWGRTHHRRPVPEHHWVISPDPTHPAILPGELWQTTRRAITTDPTDATHPARTR</sequence>
<evidence type="ECO:0000313" key="4">
    <source>
        <dbReference type="Proteomes" id="UP000194360"/>
    </source>
</evidence>
<dbReference type="InterPro" id="IPR038109">
    <property type="entry name" value="DNA_bind_recomb_sf"/>
</dbReference>
<comment type="caution">
    <text evidence="3">The sequence shown here is derived from an EMBL/GenBank/DDBJ whole genome shotgun (WGS) entry which is preliminary data.</text>
</comment>
<dbReference type="GO" id="GO:0000150">
    <property type="term" value="F:DNA strand exchange activity"/>
    <property type="evidence" value="ECO:0007669"/>
    <property type="project" value="InterPro"/>
</dbReference>
<dbReference type="OrthoDB" id="3615233at2"/>
<organism evidence="3 4">
    <name type="scientific">Pseudonocardia autotrophica</name>
    <name type="common">Amycolata autotrophica</name>
    <name type="synonym">Nocardia autotrophica</name>
    <dbReference type="NCBI Taxonomy" id="2074"/>
    <lineage>
        <taxon>Bacteria</taxon>
        <taxon>Bacillati</taxon>
        <taxon>Actinomycetota</taxon>
        <taxon>Actinomycetes</taxon>
        <taxon>Pseudonocardiales</taxon>
        <taxon>Pseudonocardiaceae</taxon>
        <taxon>Pseudonocardia</taxon>
    </lineage>
</organism>
<dbReference type="Gene3D" id="3.90.1750.20">
    <property type="entry name" value="Putative Large Serine Recombinase, Chain B, Domain 2"/>
    <property type="match status" value="1"/>
</dbReference>
<dbReference type="Pfam" id="PF07508">
    <property type="entry name" value="Recombinase"/>
    <property type="match status" value="1"/>
</dbReference>